<name>A0AA88D9J8_FICCA</name>
<dbReference type="AlphaFoldDB" id="A0AA88D9J8"/>
<proteinExistence type="predicted"/>
<reference evidence="1" key="1">
    <citation type="submission" date="2023-07" db="EMBL/GenBank/DDBJ databases">
        <title>draft genome sequence of fig (Ficus carica).</title>
        <authorList>
            <person name="Takahashi T."/>
            <person name="Nishimura K."/>
        </authorList>
    </citation>
    <scope>NUCLEOTIDE SEQUENCE</scope>
</reference>
<dbReference type="Proteomes" id="UP001187192">
    <property type="component" value="Unassembled WGS sequence"/>
</dbReference>
<comment type="caution">
    <text evidence="1">The sequence shown here is derived from an EMBL/GenBank/DDBJ whole genome shotgun (WGS) entry which is preliminary data.</text>
</comment>
<evidence type="ECO:0000313" key="2">
    <source>
        <dbReference type="Proteomes" id="UP001187192"/>
    </source>
</evidence>
<dbReference type="EMBL" id="BTGU01000031">
    <property type="protein sequence ID" value="GMN49585.1"/>
    <property type="molecule type" value="Genomic_DNA"/>
</dbReference>
<protein>
    <submittedName>
        <fullName evidence="1">Uncharacterized protein</fullName>
    </submittedName>
</protein>
<evidence type="ECO:0000313" key="1">
    <source>
        <dbReference type="EMBL" id="GMN49585.1"/>
    </source>
</evidence>
<sequence>MDNLENMFRGQEKLARQSTITSIMNSKQKTSTPVKNHMLMLMGFFAEAIENGAKLDYNTQIEMVFKTLSKDFVGFKAAYNLGNKELGLTELMRQMQAYELMINDGVLVQSKGGANLAVAASLGHFRNKKKKQKQ</sequence>
<keyword evidence="2" id="KW-1185">Reference proteome</keyword>
<organism evidence="1 2">
    <name type="scientific">Ficus carica</name>
    <name type="common">Common fig</name>
    <dbReference type="NCBI Taxonomy" id="3494"/>
    <lineage>
        <taxon>Eukaryota</taxon>
        <taxon>Viridiplantae</taxon>
        <taxon>Streptophyta</taxon>
        <taxon>Embryophyta</taxon>
        <taxon>Tracheophyta</taxon>
        <taxon>Spermatophyta</taxon>
        <taxon>Magnoliopsida</taxon>
        <taxon>eudicotyledons</taxon>
        <taxon>Gunneridae</taxon>
        <taxon>Pentapetalae</taxon>
        <taxon>rosids</taxon>
        <taxon>fabids</taxon>
        <taxon>Rosales</taxon>
        <taxon>Moraceae</taxon>
        <taxon>Ficeae</taxon>
        <taxon>Ficus</taxon>
    </lineage>
</organism>
<accession>A0AA88D9J8</accession>
<gene>
    <name evidence="1" type="ORF">TIFTF001_018741</name>
</gene>